<sequence length="279" mass="30718">MNDGNPFPALIEYFAAKRAMFQQDKNHLNSIALGSSHGDFAFDPAYCPGSFNLCSRSQDFRHSLALYQYASDQAPNLDTLIVFYSLFSPGNVLEQSPSEKTLAPLMNEVFKLGLSYDDPLLMQIGGQLAGRLEGVGDTLGGNAGYLPERLESFMPVGSSVQQRVADHLRLNNREDGNQYLAQLLLLAAERKHRVLMVIPPMHPEYQAIAGADSAYLFRGVHELSMLMGTLAPDFAMEILDLYADPEFQPEHFGDFDHMVPSGEGTRLLSSKVAVALTAL</sequence>
<protein>
    <submittedName>
        <fullName evidence="1">Uncharacterized protein</fullName>
    </submittedName>
</protein>
<dbReference type="EMBL" id="FZOL01000010">
    <property type="protein sequence ID" value="SNS57063.1"/>
    <property type="molecule type" value="Genomic_DNA"/>
</dbReference>
<evidence type="ECO:0000313" key="2">
    <source>
        <dbReference type="Proteomes" id="UP000198407"/>
    </source>
</evidence>
<dbReference type="Proteomes" id="UP000198407">
    <property type="component" value="Unassembled WGS sequence"/>
</dbReference>
<dbReference type="AlphaFoldDB" id="A0A239FLD9"/>
<accession>A0A239FLD9</accession>
<proteinExistence type="predicted"/>
<dbReference type="RefSeq" id="WP_042126672.1">
    <property type="nucleotide sequence ID" value="NZ_FZOL01000010.1"/>
</dbReference>
<organism evidence="1 2">
    <name type="scientific">Pseudomonas japonica</name>
    <dbReference type="NCBI Taxonomy" id="256466"/>
    <lineage>
        <taxon>Bacteria</taxon>
        <taxon>Pseudomonadati</taxon>
        <taxon>Pseudomonadota</taxon>
        <taxon>Gammaproteobacteria</taxon>
        <taxon>Pseudomonadales</taxon>
        <taxon>Pseudomonadaceae</taxon>
        <taxon>Pseudomonas</taxon>
    </lineage>
</organism>
<name>A0A239FLD9_9PSED</name>
<dbReference type="OrthoDB" id="6805579at2"/>
<dbReference type="STRING" id="1215104.GCA_000730585_02040"/>
<gene>
    <name evidence="1" type="ORF">SAMN05444352_110107</name>
</gene>
<reference evidence="2" key="1">
    <citation type="submission" date="2017-06" db="EMBL/GenBank/DDBJ databases">
        <authorList>
            <person name="Varghese N."/>
            <person name="Submissions S."/>
        </authorList>
    </citation>
    <scope>NUCLEOTIDE SEQUENCE [LARGE SCALE GENOMIC DNA]</scope>
    <source>
        <strain evidence="2">DSM 22348</strain>
    </source>
</reference>
<keyword evidence="2" id="KW-1185">Reference proteome</keyword>
<evidence type="ECO:0000313" key="1">
    <source>
        <dbReference type="EMBL" id="SNS57063.1"/>
    </source>
</evidence>